<protein>
    <submittedName>
        <fullName evidence="2">Transcriptional regulator family: Fungal Specific TF</fullName>
    </submittedName>
</protein>
<dbReference type="InterPro" id="IPR053175">
    <property type="entry name" value="DHMBA_Reg_Transcription_Factor"/>
</dbReference>
<gene>
    <name evidence="2" type="ORF">N7468_008348</name>
</gene>
<evidence type="ECO:0000313" key="3">
    <source>
        <dbReference type="Proteomes" id="UP001150941"/>
    </source>
</evidence>
<dbReference type="PANTHER" id="PTHR38791:SF12">
    <property type="entry name" value="TRANSCRIPTION FACTOR DOMAIN-CONTAINING PROTEIN-RELATED"/>
    <property type="match status" value="1"/>
</dbReference>
<keyword evidence="3" id="KW-1185">Reference proteome</keyword>
<dbReference type="EMBL" id="JAPQKS010000006">
    <property type="protein sequence ID" value="KAJ5223806.1"/>
    <property type="molecule type" value="Genomic_DNA"/>
</dbReference>
<feature type="compositionally biased region" description="Polar residues" evidence="1">
    <location>
        <begin position="49"/>
        <end position="58"/>
    </location>
</feature>
<dbReference type="RefSeq" id="XP_058327989.1">
    <property type="nucleotide sequence ID" value="XM_058477644.1"/>
</dbReference>
<dbReference type="AlphaFoldDB" id="A0A9W9TI97"/>
<organism evidence="2 3">
    <name type="scientific">Penicillium chermesinum</name>
    <dbReference type="NCBI Taxonomy" id="63820"/>
    <lineage>
        <taxon>Eukaryota</taxon>
        <taxon>Fungi</taxon>
        <taxon>Dikarya</taxon>
        <taxon>Ascomycota</taxon>
        <taxon>Pezizomycotina</taxon>
        <taxon>Eurotiomycetes</taxon>
        <taxon>Eurotiomycetidae</taxon>
        <taxon>Eurotiales</taxon>
        <taxon>Aspergillaceae</taxon>
        <taxon>Penicillium</taxon>
    </lineage>
</organism>
<feature type="compositionally biased region" description="Low complexity" evidence="1">
    <location>
        <begin position="59"/>
        <end position="76"/>
    </location>
</feature>
<sequence>MVYGGKPSTGCHLCRKRKIKVSTCYRRIHSEPCITLNIPPGQKRYIPANNGQTPSDTGSLSDASSRMSSASSSSSSLDLISIPDATWLQRAICYFFDQFTISPDCEGIGHMDYLPPLYAQLDPRTREPSGNCLQWAVDATALMAYAQGLSAPPLMHQARQRFGKALRSLREALISPTQAAKDETFAAMLILSLYEDISGERNGLHSSHTAGFEYLMKLRGQGQLEHQRGRDMFNFAYVQMHVGILALGDKPRDNLDSVLEGLSNSDDPTERLMLTTSKMRHLARDIDQEICAWGMSLPDRWLPLVVYSAQGEQLLTYHHGVHGVTWLYYRALRILLQRQIIGLNRTLLSVLAQKSQHSPPDDPPWSSLQVDESSLEGIIKEMTADACRSIPFCLSQVDYLGRPLGPNHHRKNIRAAQCFGLVWPLWYILTNGMPSPTQAEQIISVLHHVGHSQGIHLALVLARKVE</sequence>
<proteinExistence type="predicted"/>
<feature type="non-terminal residue" evidence="2">
    <location>
        <position position="1"/>
    </location>
</feature>
<dbReference type="Proteomes" id="UP001150941">
    <property type="component" value="Unassembled WGS sequence"/>
</dbReference>
<accession>A0A9W9TI97</accession>
<evidence type="ECO:0000313" key="2">
    <source>
        <dbReference type="EMBL" id="KAJ5223806.1"/>
    </source>
</evidence>
<dbReference type="GeneID" id="83204947"/>
<dbReference type="PANTHER" id="PTHR38791">
    <property type="entry name" value="ZN(II)2CYS6 TRANSCRIPTION FACTOR (EUROFUNG)-RELATED-RELATED"/>
    <property type="match status" value="1"/>
</dbReference>
<dbReference type="InterPro" id="IPR021858">
    <property type="entry name" value="Fun_TF"/>
</dbReference>
<dbReference type="OrthoDB" id="4491390at2759"/>
<name>A0A9W9TI97_9EURO</name>
<feature type="region of interest" description="Disordered" evidence="1">
    <location>
        <begin position="44"/>
        <end position="76"/>
    </location>
</feature>
<reference evidence="2" key="1">
    <citation type="submission" date="2022-11" db="EMBL/GenBank/DDBJ databases">
        <authorList>
            <person name="Petersen C."/>
        </authorList>
    </citation>
    <scope>NUCLEOTIDE SEQUENCE</scope>
    <source>
        <strain evidence="2">IBT 19713</strain>
    </source>
</reference>
<dbReference type="Pfam" id="PF11951">
    <property type="entry name" value="Fungal_trans_2"/>
    <property type="match status" value="1"/>
</dbReference>
<evidence type="ECO:0000256" key="1">
    <source>
        <dbReference type="SAM" id="MobiDB-lite"/>
    </source>
</evidence>
<reference evidence="2" key="2">
    <citation type="journal article" date="2023" name="IMA Fungus">
        <title>Comparative genomic study of the Penicillium genus elucidates a diverse pangenome and 15 lateral gene transfer events.</title>
        <authorList>
            <person name="Petersen C."/>
            <person name="Sorensen T."/>
            <person name="Nielsen M.R."/>
            <person name="Sondergaard T.E."/>
            <person name="Sorensen J.L."/>
            <person name="Fitzpatrick D.A."/>
            <person name="Frisvad J.C."/>
            <person name="Nielsen K.L."/>
        </authorList>
    </citation>
    <scope>NUCLEOTIDE SEQUENCE</scope>
    <source>
        <strain evidence="2">IBT 19713</strain>
    </source>
</reference>
<comment type="caution">
    <text evidence="2">The sequence shown here is derived from an EMBL/GenBank/DDBJ whole genome shotgun (WGS) entry which is preliminary data.</text>
</comment>